<keyword evidence="14" id="KW-1185">Reference proteome</keyword>
<evidence type="ECO:0000256" key="3">
    <source>
        <dbReference type="ARBA" id="ARBA00022448"/>
    </source>
</evidence>
<evidence type="ECO:0000256" key="1">
    <source>
        <dbReference type="ARBA" id="ARBA00004167"/>
    </source>
</evidence>
<feature type="compositionally biased region" description="Basic and acidic residues" evidence="11">
    <location>
        <begin position="145"/>
        <end position="167"/>
    </location>
</feature>
<evidence type="ECO:0000256" key="2">
    <source>
        <dbReference type="ARBA" id="ARBA00009063"/>
    </source>
</evidence>
<evidence type="ECO:0000256" key="11">
    <source>
        <dbReference type="SAM" id="MobiDB-lite"/>
    </source>
</evidence>
<keyword evidence="8" id="KW-0472">Membrane</keyword>
<dbReference type="EMBL" id="NMUH01000128">
    <property type="protein sequence ID" value="MQL72383.1"/>
    <property type="molecule type" value="Genomic_DNA"/>
</dbReference>
<evidence type="ECO:0000256" key="6">
    <source>
        <dbReference type="ARBA" id="ARBA00022989"/>
    </source>
</evidence>
<dbReference type="FunFam" id="1.20.5.110:FF:000037">
    <property type="entry name" value="Putative syntaxin-71-like"/>
    <property type="match status" value="1"/>
</dbReference>
<dbReference type="CDD" id="cd15841">
    <property type="entry name" value="SNARE_Qc"/>
    <property type="match status" value="1"/>
</dbReference>
<comment type="subcellular location">
    <subcellularLocation>
        <location evidence="1">Membrane</location>
        <topology evidence="1">Single-pass membrane protein</topology>
    </subcellularLocation>
</comment>
<organism evidence="13 14">
    <name type="scientific">Colocasia esculenta</name>
    <name type="common">Wild taro</name>
    <name type="synonym">Arum esculentum</name>
    <dbReference type="NCBI Taxonomy" id="4460"/>
    <lineage>
        <taxon>Eukaryota</taxon>
        <taxon>Viridiplantae</taxon>
        <taxon>Streptophyta</taxon>
        <taxon>Embryophyta</taxon>
        <taxon>Tracheophyta</taxon>
        <taxon>Spermatophyta</taxon>
        <taxon>Magnoliopsida</taxon>
        <taxon>Liliopsida</taxon>
        <taxon>Araceae</taxon>
        <taxon>Aroideae</taxon>
        <taxon>Colocasieae</taxon>
        <taxon>Colocasia</taxon>
    </lineage>
</organism>
<name>A0A843TSG1_COLES</name>
<comment type="function">
    <text evidence="9">Vesicle trafficking protein that functions in the secretory pathway.</text>
</comment>
<evidence type="ECO:0000313" key="13">
    <source>
        <dbReference type="EMBL" id="MQL72383.1"/>
    </source>
</evidence>
<dbReference type="OrthoDB" id="29755at2759"/>
<keyword evidence="7" id="KW-0175">Coiled coil</keyword>
<evidence type="ECO:0000313" key="14">
    <source>
        <dbReference type="Proteomes" id="UP000652761"/>
    </source>
</evidence>
<reference evidence="13" key="1">
    <citation type="submission" date="2017-07" db="EMBL/GenBank/DDBJ databases">
        <title>Taro Niue Genome Assembly and Annotation.</title>
        <authorList>
            <person name="Atibalentja N."/>
            <person name="Keating K."/>
            <person name="Fields C.J."/>
        </authorList>
    </citation>
    <scope>NUCLEOTIDE SEQUENCE</scope>
    <source>
        <strain evidence="13">Niue_2</strain>
        <tissue evidence="13">Leaf</tissue>
    </source>
</reference>
<dbReference type="SUPFAM" id="SSF58038">
    <property type="entry name" value="SNARE fusion complex"/>
    <property type="match status" value="1"/>
</dbReference>
<dbReference type="InterPro" id="IPR000727">
    <property type="entry name" value="T_SNARE_dom"/>
</dbReference>
<feature type="compositionally biased region" description="Polar residues" evidence="11">
    <location>
        <begin position="80"/>
        <end position="90"/>
    </location>
</feature>
<comment type="subunit">
    <text evidence="10">Part of the t-SNARE complex.</text>
</comment>
<dbReference type="Gene3D" id="1.20.5.110">
    <property type="match status" value="1"/>
</dbReference>
<evidence type="ECO:0000256" key="4">
    <source>
        <dbReference type="ARBA" id="ARBA00022692"/>
    </source>
</evidence>
<evidence type="ECO:0000256" key="8">
    <source>
        <dbReference type="ARBA" id="ARBA00023136"/>
    </source>
</evidence>
<feature type="domain" description="T-SNARE coiled-coil homology" evidence="12">
    <location>
        <begin position="1"/>
        <end position="58"/>
    </location>
</feature>
<evidence type="ECO:0000256" key="9">
    <source>
        <dbReference type="ARBA" id="ARBA00054128"/>
    </source>
</evidence>
<feature type="compositionally biased region" description="Basic and acidic residues" evidence="11">
    <location>
        <begin position="181"/>
        <end position="191"/>
    </location>
</feature>
<keyword evidence="5" id="KW-0653">Protein transport</keyword>
<keyword evidence="4" id="KW-0812">Transmembrane</keyword>
<feature type="region of interest" description="Disordered" evidence="11">
    <location>
        <begin position="80"/>
        <end position="238"/>
    </location>
</feature>
<protein>
    <recommendedName>
        <fullName evidence="12">t-SNARE coiled-coil homology domain-containing protein</fullName>
    </recommendedName>
</protein>
<comment type="caution">
    <text evidence="13">The sequence shown here is derived from an EMBL/GenBank/DDBJ whole genome shotgun (WGS) entry which is preliminary data.</text>
</comment>
<dbReference type="AlphaFoldDB" id="A0A843TSG1"/>
<keyword evidence="3" id="KW-0813">Transport</keyword>
<evidence type="ECO:0000259" key="12">
    <source>
        <dbReference type="PROSITE" id="PS50192"/>
    </source>
</evidence>
<dbReference type="GO" id="GO:0016020">
    <property type="term" value="C:membrane"/>
    <property type="evidence" value="ECO:0007669"/>
    <property type="project" value="UniProtKB-SubCell"/>
</dbReference>
<evidence type="ECO:0000256" key="5">
    <source>
        <dbReference type="ARBA" id="ARBA00022927"/>
    </source>
</evidence>
<dbReference type="GO" id="GO:0006886">
    <property type="term" value="P:intracellular protein transport"/>
    <property type="evidence" value="ECO:0007669"/>
    <property type="project" value="InterPro"/>
</dbReference>
<dbReference type="PROSITE" id="PS50192">
    <property type="entry name" value="T_SNARE"/>
    <property type="match status" value="1"/>
</dbReference>
<dbReference type="GO" id="GO:0005484">
    <property type="term" value="F:SNAP receptor activity"/>
    <property type="evidence" value="ECO:0007669"/>
    <property type="project" value="InterPro"/>
</dbReference>
<accession>A0A843TSG1</accession>
<evidence type="ECO:0000256" key="7">
    <source>
        <dbReference type="ARBA" id="ARBA00023054"/>
    </source>
</evidence>
<dbReference type="PROSITE" id="PS00914">
    <property type="entry name" value="SYNTAXIN"/>
    <property type="match status" value="1"/>
</dbReference>
<evidence type="ECO:0000256" key="10">
    <source>
        <dbReference type="ARBA" id="ARBA00061857"/>
    </source>
</evidence>
<feature type="compositionally biased region" description="Polar residues" evidence="11">
    <location>
        <begin position="168"/>
        <end position="177"/>
    </location>
</feature>
<gene>
    <name evidence="13" type="ORF">Taro_004699</name>
</gene>
<keyword evidence="6" id="KW-1133">Transmembrane helix</keyword>
<dbReference type="InterPro" id="IPR006012">
    <property type="entry name" value="Syntaxin/epimorphin_CS"/>
</dbReference>
<dbReference type="Proteomes" id="UP000652761">
    <property type="component" value="Unassembled WGS sequence"/>
</dbReference>
<proteinExistence type="inferred from homology"/>
<sequence>MQDQGLDVIAEGLDTLKNMAHDMNEELDRQVPLMDEIDTKVEKATADLKNTNVRLKHTVNQGTLKEKMTTITIVHRGHQTACNSQRNPRNATPKGPKVHTQRANNPKASEARKTAAVHRWQPSTPRCSDWGGIRTGAHMKALTKKRTELPSRDADELRRGDGRDEQARGNSWLSGGSSPEPKQEEVKETSVDRGQGGWGESSPATTPHQRGKKGLADTKPTGDAQASREALSPLDHIR</sequence>
<comment type="similarity">
    <text evidence="2">Belongs to the syntaxin family.</text>
</comment>